<proteinExistence type="predicted"/>
<name>A0A9P4LNA0_9PLEO</name>
<comment type="caution">
    <text evidence="2">The sequence shown here is derived from an EMBL/GenBank/DDBJ whole genome shotgun (WGS) entry which is preliminary data.</text>
</comment>
<feature type="region of interest" description="Disordered" evidence="1">
    <location>
        <begin position="917"/>
        <end position="946"/>
    </location>
</feature>
<feature type="compositionally biased region" description="Polar residues" evidence="1">
    <location>
        <begin position="917"/>
        <end position="929"/>
    </location>
</feature>
<protein>
    <submittedName>
        <fullName evidence="2">Uncharacterized protein</fullName>
    </submittedName>
</protein>
<dbReference type="AlphaFoldDB" id="A0A9P4LNA0"/>
<reference evidence="2" key="1">
    <citation type="journal article" date="2020" name="Stud. Mycol.">
        <title>101 Dothideomycetes genomes: a test case for predicting lifestyles and emergence of pathogens.</title>
        <authorList>
            <person name="Haridas S."/>
            <person name="Albert R."/>
            <person name="Binder M."/>
            <person name="Bloem J."/>
            <person name="Labutti K."/>
            <person name="Salamov A."/>
            <person name="Andreopoulos B."/>
            <person name="Baker S."/>
            <person name="Barry K."/>
            <person name="Bills G."/>
            <person name="Bluhm B."/>
            <person name="Cannon C."/>
            <person name="Castanera R."/>
            <person name="Culley D."/>
            <person name="Daum C."/>
            <person name="Ezra D."/>
            <person name="Gonzalez J."/>
            <person name="Henrissat B."/>
            <person name="Kuo A."/>
            <person name="Liang C."/>
            <person name="Lipzen A."/>
            <person name="Lutzoni F."/>
            <person name="Magnuson J."/>
            <person name="Mondo S."/>
            <person name="Nolan M."/>
            <person name="Ohm R."/>
            <person name="Pangilinan J."/>
            <person name="Park H.-J."/>
            <person name="Ramirez L."/>
            <person name="Alfaro M."/>
            <person name="Sun H."/>
            <person name="Tritt A."/>
            <person name="Yoshinaga Y."/>
            <person name="Zwiers L.-H."/>
            <person name="Turgeon B."/>
            <person name="Goodwin S."/>
            <person name="Spatafora J."/>
            <person name="Crous P."/>
            <person name="Grigoriev I."/>
        </authorList>
    </citation>
    <scope>NUCLEOTIDE SEQUENCE</scope>
    <source>
        <strain evidence="2">CBS 110217</strain>
    </source>
</reference>
<evidence type="ECO:0000313" key="3">
    <source>
        <dbReference type="Proteomes" id="UP000799777"/>
    </source>
</evidence>
<keyword evidence="3" id="KW-1185">Reference proteome</keyword>
<evidence type="ECO:0000256" key="1">
    <source>
        <dbReference type="SAM" id="MobiDB-lite"/>
    </source>
</evidence>
<feature type="region of interest" description="Disordered" evidence="1">
    <location>
        <begin position="94"/>
        <end position="113"/>
    </location>
</feature>
<dbReference type="OrthoDB" id="3944128at2759"/>
<gene>
    <name evidence="2" type="ORF">EK21DRAFT_112743</name>
</gene>
<feature type="compositionally biased region" description="Low complexity" evidence="1">
    <location>
        <begin position="95"/>
        <end position="113"/>
    </location>
</feature>
<evidence type="ECO:0000313" key="2">
    <source>
        <dbReference type="EMBL" id="KAF2029699.1"/>
    </source>
</evidence>
<dbReference type="EMBL" id="ML978198">
    <property type="protein sequence ID" value="KAF2029699.1"/>
    <property type="molecule type" value="Genomic_DNA"/>
</dbReference>
<organism evidence="2 3">
    <name type="scientific">Setomelanomma holmii</name>
    <dbReference type="NCBI Taxonomy" id="210430"/>
    <lineage>
        <taxon>Eukaryota</taxon>
        <taxon>Fungi</taxon>
        <taxon>Dikarya</taxon>
        <taxon>Ascomycota</taxon>
        <taxon>Pezizomycotina</taxon>
        <taxon>Dothideomycetes</taxon>
        <taxon>Pleosporomycetidae</taxon>
        <taxon>Pleosporales</taxon>
        <taxon>Pleosporineae</taxon>
        <taxon>Phaeosphaeriaceae</taxon>
        <taxon>Setomelanomma</taxon>
    </lineage>
</organism>
<sequence length="971" mass="104217">MLTSRGLGVVIGFTLGEVGSVCAWSNSSLSLNSSLTASRSFDAVAELRATSYAVSSEKMIASETSTFLPGSPDDPPSKYRGAVWVNSTSAHMSRKSSTLSPSPSDSQSNNSSVSLHAMAKTDNISSTLSPEYKTPLVSSQSITAVYISINTSTIVSLWQSTTSSSSVSIQAEHGGWNASLVITSSYVDLVEASWASRCPVETYATDYPMDLWAISPECGEIMPGSDQASDIWDTPAYVDQCLARWCYQSSDSTIQQMKTTWPTKYLTTTFTDGPSWLETVYKTTSVAIGEDPVDYYVYMSEVRPDIVFTYEDQPEQHYSRTPPCCDRCQIRVADMHLYYWPNSSDYPNPQSATEAVSIRKSDGWWGNIATADPLGTWIDTADAISTITTSSDDQNVMVIDMMIVDDATIEAGRGRKMRRAQESKSMTELSGHPSPQCIVDENGFTFVSPSVYIAFTSLKATDSCGTVGKAPATFTLAFDPEEISTIFYGRATSDCVTGTYSRSMTWSDLYTDCATIRPGLPYNSDWKYNWMFTDDRCHPYIAIPTKIISMYPEWAKCTPSFAGGLHDPPKTLRMGSDLVPTTSPTPILNPSATPVPKPTPSNAAATRLSISQAPTVPHIVPEPDDIRLSMVRGGQPNLAETRAPPDAMTLDSPPSRSRTYDLTGAYVTSSPAAGRLRVTQPPAFIWNGATVVLNSRSELIIESQTLFPGRSIVVDAMTTTTASGIIAVGAGRTLSLDSAASHVIVDGTSTIELQGSLPTVVATIVIAGPVVTLSGGRTVRLGDTTTFVPVRTSNDGTKLYEMLMGGTTACLNDAQVTQIRGRIISATATTITVTFGGTTLVRGDGRVEVLGEMTSRIAATLDGAGRATLVYGGLTKSLEGGEITVVEGHTTILPAASTIDALIQTADVLGSSNSYEMTASESASPSKKTVGSEHGGPTKSTHKDSGAKQSRLVRWFMLSLTPLHMLWLVQR</sequence>
<dbReference type="Proteomes" id="UP000799777">
    <property type="component" value="Unassembled WGS sequence"/>
</dbReference>
<accession>A0A9P4LNA0</accession>
<feature type="region of interest" description="Disordered" evidence="1">
    <location>
        <begin position="636"/>
        <end position="656"/>
    </location>
</feature>